<dbReference type="RefSeq" id="WP_111513408.1">
    <property type="nucleotide sequence ID" value="NZ_QFYR01000001.1"/>
</dbReference>
<comment type="caution">
    <text evidence="3">The sequence shown here is derived from an EMBL/GenBank/DDBJ whole genome shotgun (WGS) entry which is preliminary data.</text>
</comment>
<dbReference type="Proteomes" id="UP000249725">
    <property type="component" value="Unassembled WGS sequence"/>
</dbReference>
<feature type="domain" description="YMGG-like Gly-zipper" evidence="2">
    <location>
        <begin position="34"/>
        <end position="74"/>
    </location>
</feature>
<dbReference type="InterPro" id="IPR027367">
    <property type="entry name" value="Gly-zipper_YMGG"/>
</dbReference>
<sequence length="128" mass="13642">MTKSKFARIAVAAAMTGAVALPATQAAAADRKTERAVVGALIGGVAGAAVGNGDKGAIAVGALAGAALGAATGNDRDRRYSRSYRTQRPYYANDRYYGGYDRRYDRRYDNRYAYSSGRPAYGYGYYGR</sequence>
<protein>
    <recommendedName>
        <fullName evidence="2">YMGG-like Gly-zipper domain-containing protein</fullName>
    </recommendedName>
</protein>
<keyword evidence="1" id="KW-0732">Signal</keyword>
<dbReference type="AlphaFoldDB" id="A0A328ATE0"/>
<dbReference type="Pfam" id="PF13441">
    <property type="entry name" value="Gly-zipper_YMGG"/>
    <property type="match status" value="1"/>
</dbReference>
<feature type="chain" id="PRO_5016466901" description="YMGG-like Gly-zipper domain-containing protein" evidence="1">
    <location>
        <begin position="29"/>
        <end position="128"/>
    </location>
</feature>
<evidence type="ECO:0000259" key="2">
    <source>
        <dbReference type="Pfam" id="PF13441"/>
    </source>
</evidence>
<gene>
    <name evidence="3" type="ORF">DJ018_03025</name>
</gene>
<evidence type="ECO:0000256" key="1">
    <source>
        <dbReference type="SAM" id="SignalP"/>
    </source>
</evidence>
<feature type="signal peptide" evidence="1">
    <location>
        <begin position="1"/>
        <end position="28"/>
    </location>
</feature>
<keyword evidence="4" id="KW-1185">Reference proteome</keyword>
<proteinExistence type="predicted"/>
<organism evidence="3 4">
    <name type="scientific">Phenylobacterium deserti</name>
    <dbReference type="NCBI Taxonomy" id="1914756"/>
    <lineage>
        <taxon>Bacteria</taxon>
        <taxon>Pseudomonadati</taxon>
        <taxon>Pseudomonadota</taxon>
        <taxon>Alphaproteobacteria</taxon>
        <taxon>Caulobacterales</taxon>
        <taxon>Caulobacteraceae</taxon>
        <taxon>Phenylobacterium</taxon>
    </lineage>
</organism>
<reference evidence="4" key="1">
    <citation type="submission" date="2018-05" db="EMBL/GenBank/DDBJ databases">
        <authorList>
            <person name="Li X."/>
        </authorList>
    </citation>
    <scope>NUCLEOTIDE SEQUENCE [LARGE SCALE GENOMIC DNA]</scope>
    <source>
        <strain evidence="4">YIM 73061</strain>
    </source>
</reference>
<name>A0A328ATE0_9CAUL</name>
<evidence type="ECO:0000313" key="4">
    <source>
        <dbReference type="Proteomes" id="UP000249725"/>
    </source>
</evidence>
<evidence type="ECO:0000313" key="3">
    <source>
        <dbReference type="EMBL" id="RAK56956.1"/>
    </source>
</evidence>
<dbReference type="EMBL" id="QFYR01000001">
    <property type="protein sequence ID" value="RAK56956.1"/>
    <property type="molecule type" value="Genomic_DNA"/>
</dbReference>
<accession>A0A328ATE0</accession>